<name>A0A1J5QPW3_9ZZZZ</name>
<proteinExistence type="predicted"/>
<comment type="caution">
    <text evidence="1">The sequence shown here is derived from an EMBL/GenBank/DDBJ whole genome shotgun (WGS) entry which is preliminary data.</text>
</comment>
<accession>A0A1J5QPW3</accession>
<protein>
    <submittedName>
        <fullName evidence="1">Uncharacterized protein</fullName>
    </submittedName>
</protein>
<organism evidence="1">
    <name type="scientific">mine drainage metagenome</name>
    <dbReference type="NCBI Taxonomy" id="410659"/>
    <lineage>
        <taxon>unclassified sequences</taxon>
        <taxon>metagenomes</taxon>
        <taxon>ecological metagenomes</taxon>
    </lineage>
</organism>
<sequence>MTDTLERITTEYIDAEDRLRISGETSAGSSMVIWITQRLLHRLVPVLLNWLEHEIPTLQAEVLQEWAQQAARSELTEQAPVSPETASCHWLAHSIDITLSEAAIILTFKSESNQQAALTLAATPLRQWLNIVHDAHVKAGWSMEVWPAWIGGNGAQTSPAPARLH</sequence>
<dbReference type="AlphaFoldDB" id="A0A1J5QPW3"/>
<gene>
    <name evidence="1" type="ORF">GALL_403100</name>
</gene>
<dbReference type="EMBL" id="MLJW01001493">
    <property type="protein sequence ID" value="OIQ77989.1"/>
    <property type="molecule type" value="Genomic_DNA"/>
</dbReference>
<evidence type="ECO:0000313" key="1">
    <source>
        <dbReference type="EMBL" id="OIQ77989.1"/>
    </source>
</evidence>
<reference evidence="1" key="1">
    <citation type="submission" date="2016-10" db="EMBL/GenBank/DDBJ databases">
        <title>Sequence of Gallionella enrichment culture.</title>
        <authorList>
            <person name="Poehlein A."/>
            <person name="Muehling M."/>
            <person name="Daniel R."/>
        </authorList>
    </citation>
    <scope>NUCLEOTIDE SEQUENCE</scope>
</reference>